<dbReference type="EMBL" id="MU006245">
    <property type="protein sequence ID" value="KAF2819429.1"/>
    <property type="molecule type" value="Genomic_DNA"/>
</dbReference>
<keyword evidence="5" id="KW-0009">Actin-binding</keyword>
<dbReference type="Proteomes" id="UP000799424">
    <property type="component" value="Unassembled WGS sequence"/>
</dbReference>
<gene>
    <name evidence="10" type="ORF">CC86DRAFT_398783</name>
</gene>
<evidence type="ECO:0000256" key="5">
    <source>
        <dbReference type="ARBA" id="ARBA00023203"/>
    </source>
</evidence>
<sequence length="298" mass="33980">MHHTSFGKYLSLKTALNELDAVLSPRTPLYLLLRRNDSLTAITYVPYLAKEDQRSFFLEHRHDLVQRLEKEHFSQSLICKEIGEITDARSWQERDDNDASNTASGITKNTKKCNDESCEGCAVEDLGYKRNKCRLCDRRMKNKITPEAQDALKTLVNPGAVVQLHVDTGTEILTLDFAKLVSSADIAALIPTASPTFTFFHHPTHSLVYFIFHSPDSVPVQQRMKHTMAIPGLLVHAEDVGISVDQKIEIHEPEELEFVEKDERIGKFRSMFVRKGFKGTELQYEGAERDREFVDSVR</sequence>
<dbReference type="InterPro" id="IPR028458">
    <property type="entry name" value="Twinfilin"/>
</dbReference>
<dbReference type="GO" id="GO:0003785">
    <property type="term" value="F:actin monomer binding"/>
    <property type="evidence" value="ECO:0007669"/>
    <property type="project" value="TreeGrafter"/>
</dbReference>
<dbReference type="PANTHER" id="PTHR13759">
    <property type="entry name" value="TWINFILIN"/>
    <property type="match status" value="1"/>
</dbReference>
<evidence type="ECO:0000259" key="9">
    <source>
        <dbReference type="Pfam" id="PF00241"/>
    </source>
</evidence>
<organism evidence="10 11">
    <name type="scientific">Ophiobolus disseminans</name>
    <dbReference type="NCBI Taxonomy" id="1469910"/>
    <lineage>
        <taxon>Eukaryota</taxon>
        <taxon>Fungi</taxon>
        <taxon>Dikarya</taxon>
        <taxon>Ascomycota</taxon>
        <taxon>Pezizomycotina</taxon>
        <taxon>Dothideomycetes</taxon>
        <taxon>Pleosporomycetidae</taxon>
        <taxon>Pleosporales</taxon>
        <taxon>Pleosporineae</taxon>
        <taxon>Phaeosphaeriaceae</taxon>
        <taxon>Ophiobolus</taxon>
    </lineage>
</organism>
<evidence type="ECO:0000256" key="6">
    <source>
        <dbReference type="ARBA" id="ARBA00023212"/>
    </source>
</evidence>
<dbReference type="GO" id="GO:0051016">
    <property type="term" value="P:barbed-end actin filament capping"/>
    <property type="evidence" value="ECO:0007669"/>
    <property type="project" value="TreeGrafter"/>
</dbReference>
<evidence type="ECO:0000256" key="7">
    <source>
        <dbReference type="ARBA" id="ARBA00038532"/>
    </source>
</evidence>
<name>A0A6A6ZFD9_9PLEO</name>
<dbReference type="AlphaFoldDB" id="A0A6A6ZFD9"/>
<dbReference type="GO" id="GO:0051015">
    <property type="term" value="F:actin filament binding"/>
    <property type="evidence" value="ECO:0007669"/>
    <property type="project" value="TreeGrafter"/>
</dbReference>
<protein>
    <recommendedName>
        <fullName evidence="9">ADF-H domain-containing protein</fullName>
    </recommendedName>
</protein>
<keyword evidence="3" id="KW-0963">Cytoplasm</keyword>
<dbReference type="GO" id="GO:0005884">
    <property type="term" value="C:actin filament"/>
    <property type="evidence" value="ECO:0007669"/>
    <property type="project" value="TreeGrafter"/>
</dbReference>
<reference evidence="10" key="1">
    <citation type="journal article" date="2020" name="Stud. Mycol.">
        <title>101 Dothideomycetes genomes: a test case for predicting lifestyles and emergence of pathogens.</title>
        <authorList>
            <person name="Haridas S."/>
            <person name="Albert R."/>
            <person name="Binder M."/>
            <person name="Bloem J."/>
            <person name="Labutti K."/>
            <person name="Salamov A."/>
            <person name="Andreopoulos B."/>
            <person name="Baker S."/>
            <person name="Barry K."/>
            <person name="Bills G."/>
            <person name="Bluhm B."/>
            <person name="Cannon C."/>
            <person name="Castanera R."/>
            <person name="Culley D."/>
            <person name="Daum C."/>
            <person name="Ezra D."/>
            <person name="Gonzalez J."/>
            <person name="Henrissat B."/>
            <person name="Kuo A."/>
            <person name="Liang C."/>
            <person name="Lipzen A."/>
            <person name="Lutzoni F."/>
            <person name="Magnuson J."/>
            <person name="Mondo S."/>
            <person name="Nolan M."/>
            <person name="Ohm R."/>
            <person name="Pangilinan J."/>
            <person name="Park H.-J."/>
            <person name="Ramirez L."/>
            <person name="Alfaro M."/>
            <person name="Sun H."/>
            <person name="Tritt A."/>
            <person name="Yoshinaga Y."/>
            <person name="Zwiers L.-H."/>
            <person name="Turgeon B."/>
            <person name="Goodwin S."/>
            <person name="Spatafora J."/>
            <person name="Crous P."/>
            <person name="Grigoriev I."/>
        </authorList>
    </citation>
    <scope>NUCLEOTIDE SEQUENCE</scope>
    <source>
        <strain evidence="10">CBS 113818</strain>
    </source>
</reference>
<proteinExistence type="inferred from homology"/>
<dbReference type="OrthoDB" id="10006997at2759"/>
<evidence type="ECO:0000313" key="11">
    <source>
        <dbReference type="Proteomes" id="UP000799424"/>
    </source>
</evidence>
<comment type="similarity">
    <text evidence="2">Belongs to the actin-binding proteins ADF family. Twinfilin subfamily.</text>
</comment>
<evidence type="ECO:0000256" key="8">
    <source>
        <dbReference type="SAM" id="MobiDB-lite"/>
    </source>
</evidence>
<dbReference type="GO" id="GO:0030042">
    <property type="term" value="P:actin filament depolymerization"/>
    <property type="evidence" value="ECO:0007669"/>
    <property type="project" value="TreeGrafter"/>
</dbReference>
<feature type="region of interest" description="Disordered" evidence="8">
    <location>
        <begin position="90"/>
        <end position="112"/>
    </location>
</feature>
<evidence type="ECO:0000256" key="1">
    <source>
        <dbReference type="ARBA" id="ARBA00004245"/>
    </source>
</evidence>
<keyword evidence="11" id="KW-1185">Reference proteome</keyword>
<evidence type="ECO:0000313" key="10">
    <source>
        <dbReference type="EMBL" id="KAF2819429.1"/>
    </source>
</evidence>
<dbReference type="Pfam" id="PF00241">
    <property type="entry name" value="Cofilin_ADF"/>
    <property type="match status" value="1"/>
</dbReference>
<feature type="domain" description="ADF-H" evidence="9">
    <location>
        <begin position="143"/>
        <end position="258"/>
    </location>
</feature>
<keyword evidence="4" id="KW-0677">Repeat</keyword>
<comment type="subunit">
    <text evidence="7">Interacts with G-actin; ADP-actin form.</text>
</comment>
<feature type="compositionally biased region" description="Polar residues" evidence="8">
    <location>
        <begin position="99"/>
        <end position="108"/>
    </location>
</feature>
<keyword evidence="6" id="KW-0206">Cytoskeleton</keyword>
<evidence type="ECO:0000256" key="2">
    <source>
        <dbReference type="ARBA" id="ARBA00009557"/>
    </source>
</evidence>
<dbReference type="GO" id="GO:0005737">
    <property type="term" value="C:cytoplasm"/>
    <property type="evidence" value="ECO:0007669"/>
    <property type="project" value="TreeGrafter"/>
</dbReference>
<dbReference type="SUPFAM" id="SSF55753">
    <property type="entry name" value="Actin depolymerizing proteins"/>
    <property type="match status" value="1"/>
</dbReference>
<dbReference type="InterPro" id="IPR029006">
    <property type="entry name" value="ADF-H/Gelsolin-like_dom_sf"/>
</dbReference>
<accession>A0A6A6ZFD9</accession>
<evidence type="ECO:0000256" key="3">
    <source>
        <dbReference type="ARBA" id="ARBA00022490"/>
    </source>
</evidence>
<dbReference type="PANTHER" id="PTHR13759:SF1">
    <property type="entry name" value="TWINFILIN"/>
    <property type="match status" value="1"/>
</dbReference>
<dbReference type="InterPro" id="IPR002108">
    <property type="entry name" value="ADF-H"/>
</dbReference>
<comment type="subcellular location">
    <subcellularLocation>
        <location evidence="1">Cytoplasm</location>
        <location evidence="1">Cytoskeleton</location>
    </subcellularLocation>
</comment>
<evidence type="ECO:0000256" key="4">
    <source>
        <dbReference type="ARBA" id="ARBA00022737"/>
    </source>
</evidence>
<dbReference type="Gene3D" id="3.40.20.10">
    <property type="entry name" value="Severin"/>
    <property type="match status" value="1"/>
</dbReference>